<dbReference type="InterPro" id="IPR049827">
    <property type="entry name" value="NanQ"/>
</dbReference>
<dbReference type="SUPFAM" id="SSF51197">
    <property type="entry name" value="Clavaminate synthase-like"/>
    <property type="match status" value="1"/>
</dbReference>
<dbReference type="InterPro" id="IPR037012">
    <property type="entry name" value="NanQ/TabA/YiaL_sf"/>
</dbReference>
<dbReference type="EMBL" id="PYEP01000008">
    <property type="protein sequence ID" value="PSN06360.1"/>
    <property type="molecule type" value="Genomic_DNA"/>
</dbReference>
<evidence type="ECO:0000313" key="2">
    <source>
        <dbReference type="Proteomes" id="UP000240212"/>
    </source>
</evidence>
<dbReference type="InterPro" id="IPR004375">
    <property type="entry name" value="NanQ/TabA/YiaL"/>
</dbReference>
<reference evidence="1 2" key="1">
    <citation type="submission" date="2018-03" db="EMBL/GenBank/DDBJ databases">
        <title>Draft genome sequence of the first documented clinical Siccibacter turicensis isolate in Austria.</title>
        <authorList>
            <person name="Lepuschitz S."/>
            <person name="Pekard-Amenitsch S."/>
            <person name="Haunold R."/>
            <person name="Schill S."/>
            <person name="Mach R."/>
            <person name="Allerberger F."/>
            <person name="Ruppitsch W."/>
            <person name="Forsythe S.J."/>
        </authorList>
    </citation>
    <scope>NUCLEOTIDE SEQUENCE [LARGE SCALE GENOMIC DNA]</scope>
    <source>
        <strain evidence="1 2">6100069499-17</strain>
    </source>
</reference>
<gene>
    <name evidence="1" type="ORF">C7G83_17660</name>
</gene>
<comment type="caution">
    <text evidence="1">The sequence shown here is derived from an EMBL/GenBank/DDBJ whole genome shotgun (WGS) entry which is preliminary data.</text>
</comment>
<dbReference type="AlphaFoldDB" id="A0A2P8VFN5"/>
<dbReference type="GO" id="GO:0005829">
    <property type="term" value="C:cytosol"/>
    <property type="evidence" value="ECO:0007669"/>
    <property type="project" value="TreeGrafter"/>
</dbReference>
<dbReference type="OrthoDB" id="6196468at2"/>
<dbReference type="Pfam" id="PF04074">
    <property type="entry name" value="DUF386"/>
    <property type="match status" value="1"/>
</dbReference>
<dbReference type="Proteomes" id="UP000240212">
    <property type="component" value="Unassembled WGS sequence"/>
</dbReference>
<organism evidence="1 2">
    <name type="scientific">Siccibacter turicensis</name>
    <dbReference type="NCBI Taxonomy" id="357233"/>
    <lineage>
        <taxon>Bacteria</taxon>
        <taxon>Pseudomonadati</taxon>
        <taxon>Pseudomonadota</taxon>
        <taxon>Gammaproteobacteria</taxon>
        <taxon>Enterobacterales</taxon>
        <taxon>Enterobacteriaceae</taxon>
        <taxon>Siccibacter</taxon>
    </lineage>
</organism>
<dbReference type="PANTHER" id="PTHR34986">
    <property type="entry name" value="EVOLVED BETA-GALACTOSIDASE SUBUNIT BETA"/>
    <property type="match status" value="1"/>
</dbReference>
<dbReference type="Gene3D" id="2.60.120.370">
    <property type="entry name" value="YhcH/YjgK/YiaL"/>
    <property type="match status" value="1"/>
</dbReference>
<dbReference type="NCBIfam" id="TIGR00022">
    <property type="entry name" value="YhcH/YjgK/YiaL family protein"/>
    <property type="match status" value="1"/>
</dbReference>
<dbReference type="STRING" id="1388748.GCA_000463155_00781"/>
<sequence length="155" mass="17151">MILGHIDSPSLAGCHPELVRAIGIALDVQPQACAPGRYELEGDRLFMNVMHLTTQLPDEKKAEQHRAYVDIQILLAGEERILYGVVGSGRQCETWHEEEDYQLCGEIDNSHSLLLRPGMFAVFMPDEPHKPGCTVGEAGEIKKVVIKLHRAALGL</sequence>
<dbReference type="RefSeq" id="WP_106878163.1">
    <property type="nucleotide sequence ID" value="NZ_PYEP01000008.1"/>
</dbReference>
<keyword evidence="2" id="KW-1185">Reference proteome</keyword>
<accession>A0A2P8VFN5</accession>
<dbReference type="PANTHER" id="PTHR34986:SF5">
    <property type="entry name" value="N-ACETYLNEURAMINATE ANOMERASE NANQ"/>
    <property type="match status" value="1"/>
</dbReference>
<protein>
    <submittedName>
        <fullName evidence="1">YhcH/YjgK/YiaL family protein</fullName>
    </submittedName>
</protein>
<evidence type="ECO:0000313" key="1">
    <source>
        <dbReference type="EMBL" id="PSN06360.1"/>
    </source>
</evidence>
<name>A0A2P8VFN5_9ENTR</name>
<dbReference type="NCBIfam" id="NF040884">
    <property type="entry name" value="acetylneur_anom"/>
    <property type="match status" value="1"/>
</dbReference>
<proteinExistence type="predicted"/>